<protein>
    <submittedName>
        <fullName evidence="6">Cystathionine/methionine metabolism pyridoxal phosphate-dependent enzyme</fullName>
    </submittedName>
</protein>
<dbReference type="PIRSF" id="PIRSF001434">
    <property type="entry name" value="CGS"/>
    <property type="match status" value="1"/>
</dbReference>
<dbReference type="PANTHER" id="PTHR11808:SF89">
    <property type="entry name" value="METHIONINE GAMMA-LYASE"/>
    <property type="match status" value="1"/>
</dbReference>
<name>M9R624_9RHOB</name>
<dbReference type="InterPro" id="IPR015424">
    <property type="entry name" value="PyrdxlP-dep_Trfase"/>
</dbReference>
<dbReference type="AlphaFoldDB" id="M9R624"/>
<dbReference type="InterPro" id="IPR000277">
    <property type="entry name" value="Cys/Met-Metab_PyrdxlP-dep_enz"/>
</dbReference>
<evidence type="ECO:0000256" key="4">
    <source>
        <dbReference type="RuleBase" id="RU362118"/>
    </source>
</evidence>
<dbReference type="PANTHER" id="PTHR11808">
    <property type="entry name" value="TRANS-SULFURATION ENZYME FAMILY MEMBER"/>
    <property type="match status" value="1"/>
</dbReference>
<gene>
    <name evidence="6" type="ORF">OAN307_c24670</name>
</gene>
<feature type="compositionally biased region" description="Polar residues" evidence="5">
    <location>
        <begin position="1"/>
        <end position="11"/>
    </location>
</feature>
<dbReference type="STRING" id="391626.OAN307_c24670"/>
<dbReference type="GO" id="GO:0005737">
    <property type="term" value="C:cytoplasm"/>
    <property type="evidence" value="ECO:0007669"/>
    <property type="project" value="TreeGrafter"/>
</dbReference>
<evidence type="ECO:0000256" key="1">
    <source>
        <dbReference type="ARBA" id="ARBA00001933"/>
    </source>
</evidence>
<dbReference type="Proteomes" id="UP000005307">
    <property type="component" value="Chromosome"/>
</dbReference>
<dbReference type="RefSeq" id="WP_015500092.1">
    <property type="nucleotide sequence ID" value="NC_020911.1"/>
</dbReference>
<dbReference type="Pfam" id="PF01053">
    <property type="entry name" value="Cys_Met_Meta_PP"/>
    <property type="match status" value="1"/>
</dbReference>
<organism evidence="6 7">
    <name type="scientific">Octadecabacter antarcticus 307</name>
    <dbReference type="NCBI Taxonomy" id="391626"/>
    <lineage>
        <taxon>Bacteria</taxon>
        <taxon>Pseudomonadati</taxon>
        <taxon>Pseudomonadota</taxon>
        <taxon>Alphaproteobacteria</taxon>
        <taxon>Rhodobacterales</taxon>
        <taxon>Roseobacteraceae</taxon>
        <taxon>Octadecabacter</taxon>
    </lineage>
</organism>
<dbReference type="OrthoDB" id="9805807at2"/>
<dbReference type="GO" id="GO:0016846">
    <property type="term" value="F:carbon-sulfur lyase activity"/>
    <property type="evidence" value="ECO:0007669"/>
    <property type="project" value="TreeGrafter"/>
</dbReference>
<evidence type="ECO:0000256" key="3">
    <source>
        <dbReference type="PIRSR" id="PIRSR001434-2"/>
    </source>
</evidence>
<dbReference type="eggNOG" id="COG0626">
    <property type="taxonomic scope" value="Bacteria"/>
</dbReference>
<dbReference type="SUPFAM" id="SSF53383">
    <property type="entry name" value="PLP-dependent transferases"/>
    <property type="match status" value="1"/>
</dbReference>
<evidence type="ECO:0000313" key="7">
    <source>
        <dbReference type="Proteomes" id="UP000005307"/>
    </source>
</evidence>
<dbReference type="InterPro" id="IPR015422">
    <property type="entry name" value="PyrdxlP-dep_Trfase_small"/>
</dbReference>
<dbReference type="GO" id="GO:0030170">
    <property type="term" value="F:pyridoxal phosphate binding"/>
    <property type="evidence" value="ECO:0007669"/>
    <property type="project" value="InterPro"/>
</dbReference>
<sequence>MTETPKNQPNSLARRPKWPTSTSRPVVTPLQPSVVYASPDPDALDAQYDEGSGFTYAREGHPNASVLAQKIDGLEGMSGGIITGSGMSAIGAVFLGVLQAGDHVIGGDQLYGRTLRLMADDLPKFGVQTSLADPTDANAIAAAIQPNTKMIVVEVVSNPTIRIADMDGIAKLCADRGILLMVDNTFTTPRGYQPFDHGADIVIHSVTKLLAGHSDATLGYVVAKDPSLMEKINIANVTWGLTPSPFDCWLAERGLQSFDLRYDRAEATAIELSAALAGLPGVTRVLHPSRPDHPDHNRAAKILGNRPGNMMSFEVAGGRKAANALTNAAPDLPFAPTLGDVGTTLSHPASSSHRALSEAGRTALGISEGFFRVSVGLEDPALLIAELTEAIAESQKA</sequence>
<keyword evidence="7" id="KW-1185">Reference proteome</keyword>
<dbReference type="EMBL" id="CP003740">
    <property type="protein sequence ID" value="AGI68074.1"/>
    <property type="molecule type" value="Genomic_DNA"/>
</dbReference>
<feature type="region of interest" description="Disordered" evidence="5">
    <location>
        <begin position="1"/>
        <end position="42"/>
    </location>
</feature>
<keyword evidence="2 3" id="KW-0663">Pyridoxal phosphate</keyword>
<dbReference type="FunFam" id="3.40.640.10:FF:000046">
    <property type="entry name" value="Cystathionine gamma-lyase"/>
    <property type="match status" value="1"/>
</dbReference>
<dbReference type="Gene3D" id="3.90.1150.10">
    <property type="entry name" value="Aspartate Aminotransferase, domain 1"/>
    <property type="match status" value="1"/>
</dbReference>
<dbReference type="GO" id="GO:0019346">
    <property type="term" value="P:transsulfuration"/>
    <property type="evidence" value="ECO:0007669"/>
    <property type="project" value="InterPro"/>
</dbReference>
<proteinExistence type="inferred from homology"/>
<reference evidence="6 7" key="1">
    <citation type="journal article" date="2013" name="PLoS ONE">
        <title>Poles Apart: Arctic and Antarctic Octadecabacter strains Share High Genome Plasticity and a New Type of Xanthorhodopsin.</title>
        <authorList>
            <person name="Vollmers J."/>
            <person name="Voget S."/>
            <person name="Dietrich S."/>
            <person name="Gollnow K."/>
            <person name="Smits M."/>
            <person name="Meyer K."/>
            <person name="Brinkhoff T."/>
            <person name="Simon M."/>
            <person name="Daniel R."/>
        </authorList>
    </citation>
    <scope>NUCLEOTIDE SEQUENCE [LARGE SCALE GENOMIC DNA]</scope>
    <source>
        <strain evidence="6 7">307</strain>
    </source>
</reference>
<dbReference type="HOGENOM" id="CLU_018986_2_0_5"/>
<dbReference type="Gene3D" id="3.40.640.10">
    <property type="entry name" value="Type I PLP-dependent aspartate aminotransferase-like (Major domain)"/>
    <property type="match status" value="1"/>
</dbReference>
<evidence type="ECO:0000256" key="5">
    <source>
        <dbReference type="SAM" id="MobiDB-lite"/>
    </source>
</evidence>
<dbReference type="KEGG" id="oat:OAN307_c24670"/>
<evidence type="ECO:0000256" key="2">
    <source>
        <dbReference type="ARBA" id="ARBA00022898"/>
    </source>
</evidence>
<evidence type="ECO:0000313" key="6">
    <source>
        <dbReference type="EMBL" id="AGI68074.1"/>
    </source>
</evidence>
<feature type="modified residue" description="N6-(pyridoxal phosphate)lysine" evidence="3">
    <location>
        <position position="208"/>
    </location>
</feature>
<dbReference type="InterPro" id="IPR015421">
    <property type="entry name" value="PyrdxlP-dep_Trfase_major"/>
</dbReference>
<accession>M9R624</accession>
<comment type="similarity">
    <text evidence="4">Belongs to the trans-sulfuration enzymes family.</text>
</comment>
<comment type="cofactor">
    <cofactor evidence="1 4">
        <name>pyridoxal 5'-phosphate</name>
        <dbReference type="ChEBI" id="CHEBI:597326"/>
    </cofactor>
</comment>